<gene>
    <name evidence="1" type="ORF">EHUX00137_LOCUS17859</name>
</gene>
<name>A0A6U9DXX4_EMIHU</name>
<protein>
    <recommendedName>
        <fullName evidence="2">Thioesterase domain-containing protein</fullName>
    </recommendedName>
</protein>
<dbReference type="Gene3D" id="3.10.129.10">
    <property type="entry name" value="Hotdog Thioesterase"/>
    <property type="match status" value="1"/>
</dbReference>
<evidence type="ECO:0000313" key="1">
    <source>
        <dbReference type="EMBL" id="CAE0550060.1"/>
    </source>
</evidence>
<dbReference type="EMBL" id="HBIR01023324">
    <property type="protein sequence ID" value="CAE0550060.1"/>
    <property type="molecule type" value="Transcribed_RNA"/>
</dbReference>
<proteinExistence type="predicted"/>
<evidence type="ECO:0008006" key="2">
    <source>
        <dbReference type="Google" id="ProtNLM"/>
    </source>
</evidence>
<accession>A0A6U9DXX4</accession>
<dbReference type="AlphaFoldDB" id="A0A6U9DXX4"/>
<organism evidence="1">
    <name type="scientific">Emiliania huxleyi</name>
    <name type="common">Coccolithophore</name>
    <name type="synonym">Pontosphaera huxleyi</name>
    <dbReference type="NCBI Taxonomy" id="2903"/>
    <lineage>
        <taxon>Eukaryota</taxon>
        <taxon>Haptista</taxon>
        <taxon>Haptophyta</taxon>
        <taxon>Prymnesiophyceae</taxon>
        <taxon>Isochrysidales</taxon>
        <taxon>Noelaerhabdaceae</taxon>
        <taxon>Emiliania</taxon>
    </lineage>
</organism>
<dbReference type="InterPro" id="IPR029069">
    <property type="entry name" value="HotDog_dom_sf"/>
</dbReference>
<dbReference type="SUPFAM" id="SSF54637">
    <property type="entry name" value="Thioesterase/thiol ester dehydrase-isomerase"/>
    <property type="match status" value="1"/>
</dbReference>
<sequence>MSGGERLDRKGPKLAMAVKNLQTGAVKPDDGTPIGRMLAPRHVFADMVVAAGGGGAGRGRLQLVDTMDLFEQSRTEVVGGQPGLKAFLDRGLALVVGQIDELVLAPDALLEAGGTVGCEVTLLREYAGRRCFDFQQRLLRADGAEVARVRVLMCCVDPAKGELTTVPQESWDDWVRRMAEQGTLYRDPGE</sequence>
<reference evidence="1" key="1">
    <citation type="submission" date="2021-01" db="EMBL/GenBank/DDBJ databases">
        <authorList>
            <person name="Corre E."/>
            <person name="Pelletier E."/>
            <person name="Niang G."/>
            <person name="Scheremetjew M."/>
            <person name="Finn R."/>
            <person name="Kale V."/>
            <person name="Holt S."/>
            <person name="Cochrane G."/>
            <person name="Meng A."/>
            <person name="Brown T."/>
            <person name="Cohen L."/>
        </authorList>
    </citation>
    <scope>NUCLEOTIDE SEQUENCE</scope>
    <source>
        <strain evidence="1">379</strain>
    </source>
</reference>